<dbReference type="InterPro" id="IPR001107">
    <property type="entry name" value="Band_7"/>
</dbReference>
<sequence>MSKSGKTNAAASALRSNGLKVAVGVLVLFLIFSLFSVVKTVPSGYVGVVTHFGAVQKHILGEGIHTVMPFRTKVVKLNVRIQKMEANATASSKDLQTVTSKVALNFYLSKEKANVIYQDLGMDYQHTIIQPTVQESIKSATARYNAEQLITSRPKVKQDVFTYIKKRLAKSNIIVTDFSIVDFKFSPNFNDAIEKKQIAEQRALTAKNDLNRIKTEAEQAKAKAKGEADAQIEIAKAQARSQELLRESVSDQLIQLKAIEKWNGVMPVSMGEKGSGGFFDITAVGKRR</sequence>
<dbReference type="AlphaFoldDB" id="A1ZWN1"/>
<dbReference type="InterPro" id="IPR000163">
    <property type="entry name" value="Prohibitin"/>
</dbReference>
<dbReference type="OrthoDB" id="9792660at2"/>
<dbReference type="Gene3D" id="3.30.479.30">
    <property type="entry name" value="Band 7 domain"/>
    <property type="match status" value="1"/>
</dbReference>
<evidence type="ECO:0000313" key="6">
    <source>
        <dbReference type="Proteomes" id="UP000004095"/>
    </source>
</evidence>
<keyword evidence="3" id="KW-1133">Transmembrane helix</keyword>
<comment type="caution">
    <text evidence="5">The sequence shown here is derived from an EMBL/GenBank/DDBJ whole genome shotgun (WGS) entry which is preliminary data.</text>
</comment>
<keyword evidence="2" id="KW-0175">Coiled coil</keyword>
<organism evidence="5 6">
    <name type="scientific">Microscilla marina ATCC 23134</name>
    <dbReference type="NCBI Taxonomy" id="313606"/>
    <lineage>
        <taxon>Bacteria</taxon>
        <taxon>Pseudomonadati</taxon>
        <taxon>Bacteroidota</taxon>
        <taxon>Cytophagia</taxon>
        <taxon>Cytophagales</taxon>
        <taxon>Microscillaceae</taxon>
        <taxon>Microscilla</taxon>
    </lineage>
</organism>
<dbReference type="PANTHER" id="PTHR23222:SF0">
    <property type="entry name" value="PROHIBITIN 1"/>
    <property type="match status" value="1"/>
</dbReference>
<dbReference type="EMBL" id="AAWS01000053">
    <property type="protein sequence ID" value="EAY25163.1"/>
    <property type="molecule type" value="Genomic_DNA"/>
</dbReference>
<dbReference type="GO" id="GO:0016020">
    <property type="term" value="C:membrane"/>
    <property type="evidence" value="ECO:0007669"/>
    <property type="project" value="UniProtKB-SubCell"/>
</dbReference>
<reference evidence="5 6" key="1">
    <citation type="submission" date="2007-01" db="EMBL/GenBank/DDBJ databases">
        <authorList>
            <person name="Haygood M."/>
            <person name="Podell S."/>
            <person name="Anderson C."/>
            <person name="Hopkinson B."/>
            <person name="Roe K."/>
            <person name="Barbeau K."/>
            <person name="Gaasterland T."/>
            <person name="Ferriera S."/>
            <person name="Johnson J."/>
            <person name="Kravitz S."/>
            <person name="Beeson K."/>
            <person name="Sutton G."/>
            <person name="Rogers Y.-H."/>
            <person name="Friedman R."/>
            <person name="Frazier M."/>
            <person name="Venter J.C."/>
        </authorList>
    </citation>
    <scope>NUCLEOTIDE SEQUENCE [LARGE SCALE GENOMIC DNA]</scope>
    <source>
        <strain evidence="5 6">ATCC 23134</strain>
    </source>
</reference>
<dbReference type="Proteomes" id="UP000004095">
    <property type="component" value="Unassembled WGS sequence"/>
</dbReference>
<dbReference type="InterPro" id="IPR036013">
    <property type="entry name" value="Band_7/SPFH_dom_sf"/>
</dbReference>
<dbReference type="PRINTS" id="PR00679">
    <property type="entry name" value="PROHIBITIN"/>
</dbReference>
<evidence type="ECO:0000256" key="2">
    <source>
        <dbReference type="SAM" id="Coils"/>
    </source>
</evidence>
<comment type="subcellular location">
    <subcellularLocation>
        <location evidence="1">Membrane</location>
        <topology evidence="1">Single-pass membrane protein</topology>
    </subcellularLocation>
</comment>
<keyword evidence="3" id="KW-0472">Membrane</keyword>
<feature type="transmembrane region" description="Helical" evidence="3">
    <location>
        <begin position="21"/>
        <end position="38"/>
    </location>
</feature>
<dbReference type="SUPFAM" id="SSF117892">
    <property type="entry name" value="Band 7/SPFH domain"/>
    <property type="match status" value="1"/>
</dbReference>
<feature type="domain" description="Band 7" evidence="4">
    <location>
        <begin position="36"/>
        <end position="197"/>
    </location>
</feature>
<keyword evidence="6" id="KW-1185">Reference proteome</keyword>
<dbReference type="RefSeq" id="WP_002703271.1">
    <property type="nucleotide sequence ID" value="NZ_AAWS01000053.1"/>
</dbReference>
<evidence type="ECO:0000313" key="5">
    <source>
        <dbReference type="EMBL" id="EAY25163.1"/>
    </source>
</evidence>
<feature type="coiled-coil region" evidence="2">
    <location>
        <begin position="196"/>
        <end position="247"/>
    </location>
</feature>
<evidence type="ECO:0000256" key="3">
    <source>
        <dbReference type="SAM" id="Phobius"/>
    </source>
</evidence>
<dbReference type="eggNOG" id="COG0330">
    <property type="taxonomic scope" value="Bacteria"/>
</dbReference>
<dbReference type="CDD" id="cd03401">
    <property type="entry name" value="SPFH_prohibitin"/>
    <property type="match status" value="1"/>
</dbReference>
<dbReference type="SMART" id="SM00244">
    <property type="entry name" value="PHB"/>
    <property type="match status" value="1"/>
</dbReference>
<protein>
    <submittedName>
        <fullName evidence="5">Band 7 protein</fullName>
    </submittedName>
</protein>
<dbReference type="Pfam" id="PF01145">
    <property type="entry name" value="Band_7"/>
    <property type="match status" value="1"/>
</dbReference>
<keyword evidence="3" id="KW-0812">Transmembrane</keyword>
<accession>A1ZWN1</accession>
<evidence type="ECO:0000256" key="1">
    <source>
        <dbReference type="ARBA" id="ARBA00004167"/>
    </source>
</evidence>
<gene>
    <name evidence="5" type="ORF">M23134_06759</name>
</gene>
<dbReference type="PANTHER" id="PTHR23222">
    <property type="entry name" value="PROHIBITIN"/>
    <property type="match status" value="1"/>
</dbReference>
<name>A1ZWN1_MICM2</name>
<proteinExistence type="predicted"/>
<evidence type="ECO:0000259" key="4">
    <source>
        <dbReference type="SMART" id="SM00244"/>
    </source>
</evidence>